<dbReference type="STRING" id="583355.Caka_2890"/>
<keyword evidence="1" id="KW-1133">Transmembrane helix</keyword>
<gene>
    <name evidence="2" type="ordered locus">Caka_2890</name>
</gene>
<dbReference type="AlphaFoldDB" id="D5ER59"/>
<dbReference type="EMBL" id="CP001998">
    <property type="protein sequence ID" value="ADE55903.1"/>
    <property type="molecule type" value="Genomic_DNA"/>
</dbReference>
<evidence type="ECO:0000313" key="2">
    <source>
        <dbReference type="EMBL" id="ADE55903.1"/>
    </source>
</evidence>
<reference evidence="2 3" key="1">
    <citation type="journal article" date="2010" name="Stand. Genomic Sci.">
        <title>Complete genome sequence of Coraliomargarita akajimensis type strain (04OKA010-24).</title>
        <authorList>
            <person name="Mavromatis K."/>
            <person name="Abt B."/>
            <person name="Brambilla E."/>
            <person name="Lapidus A."/>
            <person name="Copeland A."/>
            <person name="Deshpande S."/>
            <person name="Nolan M."/>
            <person name="Lucas S."/>
            <person name="Tice H."/>
            <person name="Cheng J.F."/>
            <person name="Han C."/>
            <person name="Detter J.C."/>
            <person name="Woyke T."/>
            <person name="Goodwin L."/>
            <person name="Pitluck S."/>
            <person name="Held B."/>
            <person name="Brettin T."/>
            <person name="Tapia R."/>
            <person name="Ivanova N."/>
            <person name="Mikhailova N."/>
            <person name="Pati A."/>
            <person name="Liolios K."/>
            <person name="Chen A."/>
            <person name="Palaniappan K."/>
            <person name="Land M."/>
            <person name="Hauser L."/>
            <person name="Chang Y.J."/>
            <person name="Jeffries C.D."/>
            <person name="Rohde M."/>
            <person name="Goker M."/>
            <person name="Bristow J."/>
            <person name="Eisen J.A."/>
            <person name="Markowitz V."/>
            <person name="Hugenholtz P."/>
            <person name="Klenk H.P."/>
            <person name="Kyrpides N.C."/>
        </authorList>
    </citation>
    <scope>NUCLEOTIDE SEQUENCE [LARGE SCALE GENOMIC DNA]</scope>
    <source>
        <strain evidence="3">DSM 45221 / IAM 15411 / JCM 23193 / KCTC 12865</strain>
    </source>
</reference>
<keyword evidence="1" id="KW-0472">Membrane</keyword>
<protein>
    <submittedName>
        <fullName evidence="2">Uncharacterized protein</fullName>
    </submittedName>
</protein>
<evidence type="ECO:0000256" key="1">
    <source>
        <dbReference type="SAM" id="Phobius"/>
    </source>
</evidence>
<evidence type="ECO:0000313" key="3">
    <source>
        <dbReference type="Proteomes" id="UP000000925"/>
    </source>
</evidence>
<feature type="transmembrane region" description="Helical" evidence="1">
    <location>
        <begin position="5"/>
        <end position="24"/>
    </location>
</feature>
<keyword evidence="3" id="KW-1185">Reference proteome</keyword>
<dbReference type="KEGG" id="caa:Caka_2890"/>
<dbReference type="HOGENOM" id="CLU_1882230_0_0_0"/>
<proteinExistence type="predicted"/>
<name>D5ER59_CORAD</name>
<accession>D5ER59</accession>
<organism evidence="2 3">
    <name type="scientific">Coraliomargarita akajimensis (strain DSM 45221 / IAM 15411 / JCM 23193 / KCTC 12865 / 04OKA010-24)</name>
    <dbReference type="NCBI Taxonomy" id="583355"/>
    <lineage>
        <taxon>Bacteria</taxon>
        <taxon>Pseudomonadati</taxon>
        <taxon>Verrucomicrobiota</taxon>
        <taxon>Opitutia</taxon>
        <taxon>Puniceicoccales</taxon>
        <taxon>Coraliomargaritaceae</taxon>
        <taxon>Coraliomargarita</taxon>
    </lineage>
</organism>
<keyword evidence="1" id="KW-0812">Transmembrane</keyword>
<sequence length="135" mass="15411">MIPRIAVVGFSLCALVTGLVYTNFGLDTETTLVCLLVPTPLMISFLYFSAYMTKFADSKWTLREHKIVVSDGFYIPSKLYQLWSYSIHESEEHAGYQTVALSHKSGTTKQIQLKVSEEIARLENYFIEKGMIRED</sequence>
<feature type="transmembrane region" description="Helical" evidence="1">
    <location>
        <begin position="30"/>
        <end position="50"/>
    </location>
</feature>
<dbReference type="Proteomes" id="UP000000925">
    <property type="component" value="Chromosome"/>
</dbReference>